<dbReference type="PANTHER" id="PTHR43085">
    <property type="entry name" value="HEXOKINASE FAMILY MEMBER"/>
    <property type="match status" value="1"/>
</dbReference>
<gene>
    <name evidence="8" type="ORF">PGH26_02555</name>
</gene>
<dbReference type="InterPro" id="IPR002173">
    <property type="entry name" value="Carboh/pur_kinase_PfkB_CS"/>
</dbReference>
<dbReference type="SUPFAM" id="SSF53613">
    <property type="entry name" value="Ribokinase-like"/>
    <property type="match status" value="1"/>
</dbReference>
<evidence type="ECO:0000256" key="4">
    <source>
        <dbReference type="ARBA" id="ARBA00022777"/>
    </source>
</evidence>
<evidence type="ECO:0000256" key="6">
    <source>
        <dbReference type="RuleBase" id="RU003704"/>
    </source>
</evidence>
<organism evidence="8 9">
    <name type="scientific">Sporosarcina jeotgali</name>
    <dbReference type="NCBI Taxonomy" id="3020056"/>
    <lineage>
        <taxon>Bacteria</taxon>
        <taxon>Bacillati</taxon>
        <taxon>Bacillota</taxon>
        <taxon>Bacilli</taxon>
        <taxon>Bacillales</taxon>
        <taxon>Caryophanaceae</taxon>
        <taxon>Sporosarcina</taxon>
    </lineage>
</organism>
<evidence type="ECO:0000256" key="2">
    <source>
        <dbReference type="ARBA" id="ARBA00022679"/>
    </source>
</evidence>
<keyword evidence="3" id="KW-0547">Nucleotide-binding</keyword>
<dbReference type="PRINTS" id="PR00990">
    <property type="entry name" value="RIBOKINASE"/>
</dbReference>
<dbReference type="CDD" id="cd01167">
    <property type="entry name" value="bac_FRK"/>
    <property type="match status" value="1"/>
</dbReference>
<sequence length="312" mass="34618">MKKHVLIYGDVFVDYIAEDERNSSFNTYLGGATVNVAAGIARLGAPVSFITITGDDETSDFVRKELEKEGVDLTPSIVKPEKRVNGVYVHLTPEHDRVFSNYQNETPDMQVTANDLQRETFQQASILHICSGTMFHPTALETTRKAVDLARETETLVSFDANIRPLRWESEELCRETTVSFLTSADLVKLTEEELMFMMNTDTLDEGILRLSAFSIPVVLITQGDRGTLAIIHGEQFQILSPKAIPVDTTGAGDAFMAGILRQLHLDGYPKNTTEWQKVIRFGNQMGALCVTKAGALTAMPYADDLDDVSFE</sequence>
<protein>
    <submittedName>
        <fullName evidence="8">Carbohydrate kinase</fullName>
    </submittedName>
</protein>
<evidence type="ECO:0000256" key="5">
    <source>
        <dbReference type="ARBA" id="ARBA00022840"/>
    </source>
</evidence>
<dbReference type="InterPro" id="IPR011611">
    <property type="entry name" value="PfkB_dom"/>
</dbReference>
<evidence type="ECO:0000259" key="7">
    <source>
        <dbReference type="Pfam" id="PF00294"/>
    </source>
</evidence>
<keyword evidence="5" id="KW-0067">ATP-binding</keyword>
<name>A0ABZ0KY47_9BACL</name>
<reference evidence="8 9" key="1">
    <citation type="submission" date="2023-01" db="EMBL/GenBank/DDBJ databases">
        <title>Sporosarcina sp. nov., isolated from Korean tranditional fermented seafood 'Jeotgal'.</title>
        <authorList>
            <person name="Yang A.-I."/>
        </authorList>
    </citation>
    <scope>NUCLEOTIDE SEQUENCE [LARGE SCALE GENOMIC DNA]</scope>
    <source>
        <strain evidence="8 9">B2O-1</strain>
    </source>
</reference>
<dbReference type="InterPro" id="IPR002139">
    <property type="entry name" value="Ribo/fructo_kinase"/>
</dbReference>
<evidence type="ECO:0000256" key="3">
    <source>
        <dbReference type="ARBA" id="ARBA00022741"/>
    </source>
</evidence>
<dbReference type="Pfam" id="PF00294">
    <property type="entry name" value="PfkB"/>
    <property type="match status" value="1"/>
</dbReference>
<keyword evidence="4 6" id="KW-0418">Kinase</keyword>
<comment type="similarity">
    <text evidence="1 6">Belongs to the carbohydrate kinase PfkB family.</text>
</comment>
<dbReference type="Gene3D" id="3.40.1190.20">
    <property type="match status" value="1"/>
</dbReference>
<evidence type="ECO:0000313" key="8">
    <source>
        <dbReference type="EMBL" id="WOV84827.1"/>
    </source>
</evidence>
<dbReference type="PROSITE" id="PS00584">
    <property type="entry name" value="PFKB_KINASES_2"/>
    <property type="match status" value="1"/>
</dbReference>
<proteinExistence type="inferred from homology"/>
<dbReference type="RefSeq" id="WP_323692468.1">
    <property type="nucleotide sequence ID" value="NZ_CP116341.1"/>
</dbReference>
<accession>A0ABZ0KY47</accession>
<keyword evidence="2 6" id="KW-0808">Transferase</keyword>
<dbReference type="InterPro" id="IPR029056">
    <property type="entry name" value="Ribokinase-like"/>
</dbReference>
<feature type="domain" description="Carbohydrate kinase PfkB" evidence="7">
    <location>
        <begin position="3"/>
        <end position="301"/>
    </location>
</feature>
<evidence type="ECO:0000313" key="9">
    <source>
        <dbReference type="Proteomes" id="UP001303532"/>
    </source>
</evidence>
<keyword evidence="9" id="KW-1185">Reference proteome</keyword>
<dbReference type="EMBL" id="CP116341">
    <property type="protein sequence ID" value="WOV84827.1"/>
    <property type="molecule type" value="Genomic_DNA"/>
</dbReference>
<evidence type="ECO:0000256" key="1">
    <source>
        <dbReference type="ARBA" id="ARBA00010688"/>
    </source>
</evidence>
<dbReference type="InterPro" id="IPR050306">
    <property type="entry name" value="PfkB_Carbo_kinase"/>
</dbReference>
<dbReference type="GO" id="GO:0016301">
    <property type="term" value="F:kinase activity"/>
    <property type="evidence" value="ECO:0007669"/>
    <property type="project" value="UniProtKB-KW"/>
</dbReference>
<dbReference type="PANTHER" id="PTHR43085:SF1">
    <property type="entry name" value="PSEUDOURIDINE KINASE-RELATED"/>
    <property type="match status" value="1"/>
</dbReference>
<dbReference type="Proteomes" id="UP001303532">
    <property type="component" value="Chromosome"/>
</dbReference>